<dbReference type="AlphaFoldDB" id="A0A0J9XZ86"/>
<protein>
    <submittedName>
        <fullName evidence="1">Bm1424</fullName>
    </submittedName>
</protein>
<sequence length="52" mass="5910">MRVPSHTTCLYQTLLPLLTITIYNEPLTDHHETIIPVHVKTEGSYCRGEVGM</sequence>
<accession>A0A0J9XZ86</accession>
<reference evidence="1" key="2">
    <citation type="submission" date="2012-12" db="EMBL/GenBank/DDBJ databases">
        <authorList>
            <person name="Gao Y.W."/>
            <person name="Fan S.T."/>
            <person name="Sun H.T."/>
            <person name="Wang Z."/>
            <person name="Gao X.L."/>
            <person name="Li Y.G."/>
            <person name="Wang T.C."/>
            <person name="Zhang K."/>
            <person name="Xu W.W."/>
            <person name="Yu Z.J."/>
            <person name="Xia X.Z."/>
        </authorList>
    </citation>
    <scope>NUCLEOTIDE SEQUENCE</scope>
    <source>
        <strain evidence="1">FR3</strain>
    </source>
</reference>
<proteinExistence type="predicted"/>
<dbReference type="EMBL" id="LN856994">
    <property type="protein sequence ID" value="CDP98272.1"/>
    <property type="molecule type" value="Genomic_DNA"/>
</dbReference>
<gene>
    <name evidence="1" type="primary">Bm1424</name>
    <name evidence="1" type="ORF">BM_Bm1424</name>
</gene>
<evidence type="ECO:0000313" key="1">
    <source>
        <dbReference type="EMBL" id="CDP98272.1"/>
    </source>
</evidence>
<name>A0A0J9XZ86_BRUMA</name>
<reference evidence="1" key="1">
    <citation type="journal article" date="2007" name="Science">
        <title>Draft genome of the filarial nematode parasite Brugia malayi.</title>
        <authorList>
            <person name="Ghedin E."/>
            <person name="Wang S."/>
            <person name="Spiro D."/>
            <person name="Caler E."/>
            <person name="Zhao Q."/>
            <person name="Crabtree J."/>
            <person name="Allen J.E."/>
            <person name="Delcher A.L."/>
            <person name="Guiliano D.B."/>
            <person name="Miranda-Saavedra D."/>
            <person name="Angiuoli S.V."/>
            <person name="Creasy T."/>
            <person name="Amedeo P."/>
            <person name="Haas B."/>
            <person name="El-Sayed N.M."/>
            <person name="Wortman J.R."/>
            <person name="Feldblyum T."/>
            <person name="Tallon L."/>
            <person name="Schatz M."/>
            <person name="Shumway M."/>
            <person name="Koo H."/>
            <person name="Salzberg S.L."/>
            <person name="Schobel S."/>
            <person name="Pertea M."/>
            <person name="Pop M."/>
            <person name="White O."/>
            <person name="Barton G.J."/>
            <person name="Carlow C.K."/>
            <person name="Crawford M.J."/>
            <person name="Daub J."/>
            <person name="Dimmic M.W."/>
            <person name="Estes C.F."/>
            <person name="Foster J.M."/>
            <person name="Ganatra M."/>
            <person name="Gregory W.F."/>
            <person name="Johnson N.M."/>
            <person name="Jin J."/>
            <person name="Komuniecki R."/>
            <person name="Korf I."/>
            <person name="Kumar S."/>
            <person name="Laney S."/>
            <person name="Li B.W."/>
            <person name="Li W."/>
            <person name="Lindblom T.H."/>
            <person name="Lustigman S."/>
            <person name="Ma D."/>
            <person name="Maina C.V."/>
            <person name="Martin D.M."/>
            <person name="McCarter J.P."/>
            <person name="McReynolds L."/>
            <person name="Mitreva M."/>
            <person name="Nutman T.B."/>
            <person name="Parkinson J."/>
            <person name="Peregrin-Alvarez J.M."/>
            <person name="Poole C."/>
            <person name="Ren Q."/>
            <person name="Saunders L."/>
            <person name="Sluder A.E."/>
            <person name="Smith K."/>
            <person name="Stanke M."/>
            <person name="Unnasch T.R."/>
            <person name="Ware J."/>
            <person name="Wei A.D."/>
            <person name="Weil G."/>
            <person name="Williams D.J."/>
            <person name="Zhang Y."/>
            <person name="Williams S.A."/>
            <person name="Fraser-Liggett C."/>
            <person name="Slatko B."/>
            <person name="Blaxter M.L."/>
            <person name="Scott A.L."/>
        </authorList>
    </citation>
    <scope>NUCLEOTIDE SEQUENCE</scope>
    <source>
        <strain evidence="1">FR3</strain>
    </source>
</reference>
<organism evidence="1">
    <name type="scientific">Brugia malayi</name>
    <name type="common">Filarial nematode worm</name>
    <dbReference type="NCBI Taxonomy" id="6279"/>
    <lineage>
        <taxon>Eukaryota</taxon>
        <taxon>Metazoa</taxon>
        <taxon>Ecdysozoa</taxon>
        <taxon>Nematoda</taxon>
        <taxon>Chromadorea</taxon>
        <taxon>Rhabditida</taxon>
        <taxon>Spirurina</taxon>
        <taxon>Spiruromorpha</taxon>
        <taxon>Filarioidea</taxon>
        <taxon>Onchocercidae</taxon>
        <taxon>Brugia</taxon>
    </lineage>
</organism>